<accession>A0A852W8R8</accession>
<organism evidence="9 10">
    <name type="scientific">Pseudonocardia alni</name>
    <name type="common">Amycolata alni</name>
    <dbReference type="NCBI Taxonomy" id="33907"/>
    <lineage>
        <taxon>Bacteria</taxon>
        <taxon>Bacillati</taxon>
        <taxon>Actinomycetota</taxon>
        <taxon>Actinomycetes</taxon>
        <taxon>Pseudonocardiales</taxon>
        <taxon>Pseudonocardiaceae</taxon>
        <taxon>Pseudonocardia</taxon>
    </lineage>
</organism>
<feature type="transmembrane region" description="Helical" evidence="8">
    <location>
        <begin position="94"/>
        <end position="121"/>
    </location>
</feature>
<proteinExistence type="inferred from homology"/>
<evidence type="ECO:0000313" key="10">
    <source>
        <dbReference type="Proteomes" id="UP000549695"/>
    </source>
</evidence>
<dbReference type="RefSeq" id="WP_179763243.1">
    <property type="nucleotide sequence ID" value="NZ_BAAAJZ010000016.1"/>
</dbReference>
<dbReference type="GeneID" id="98055368"/>
<feature type="transmembrane region" description="Helical" evidence="8">
    <location>
        <begin position="282"/>
        <end position="307"/>
    </location>
</feature>
<dbReference type="GO" id="GO:0005886">
    <property type="term" value="C:plasma membrane"/>
    <property type="evidence" value="ECO:0007669"/>
    <property type="project" value="UniProtKB-SubCell"/>
</dbReference>
<evidence type="ECO:0000256" key="6">
    <source>
        <dbReference type="ARBA" id="ARBA00022989"/>
    </source>
</evidence>
<keyword evidence="6 8" id="KW-1133">Transmembrane helix</keyword>
<evidence type="ECO:0000256" key="2">
    <source>
        <dbReference type="ARBA" id="ARBA00010892"/>
    </source>
</evidence>
<dbReference type="GO" id="GO:0012505">
    <property type="term" value="C:endomembrane system"/>
    <property type="evidence" value="ECO:0007669"/>
    <property type="project" value="UniProtKB-SubCell"/>
</dbReference>
<protein>
    <recommendedName>
        <fullName evidence="8">Nickel/cobalt efflux system</fullName>
    </recommendedName>
</protein>
<dbReference type="PANTHER" id="PTHR31611:SF0">
    <property type="entry name" value="HIGH-AFFINITY NICKEL TRANSPORT PROTEIN NIC1"/>
    <property type="match status" value="1"/>
</dbReference>
<evidence type="ECO:0000256" key="7">
    <source>
        <dbReference type="ARBA" id="ARBA00023136"/>
    </source>
</evidence>
<feature type="transmembrane region" description="Helical" evidence="8">
    <location>
        <begin position="21"/>
        <end position="43"/>
    </location>
</feature>
<sequence>MTDTQGGRWAVAAPRRARGSLLGSVYVVGGLHLVGWGVLMVAVVPQNLSLGSEGVFDIGVGLTAYLLGVRHAFDADHIAVIDNTTRKLVGDGRCAETAGFWFALGHSSVVFGLSIALAFGLRGIGGAVQDGGSSTIATFEFIGTVAAAVFLILLGVTNLSAAIRIARMYGAARRGRLEDNRLEEHLRHRGLVAPLLGGVIDRIRSPRQLYPVGLLMGLGFDTASQVALLVLAAGTAAWTVPWYAILVLPVLFAAGMTLCDTADGTFMARAYGWSFTDPMRKLAYNLTVTALSVVVALVVGTIVLAGLLRDQLDASTETLTFLADIDLRGAGIAVVVLFGAIWSVAVLMRRSRRSRAHR</sequence>
<keyword evidence="5 8" id="KW-0812">Transmembrane</keyword>
<reference evidence="9 10" key="1">
    <citation type="submission" date="2020-07" db="EMBL/GenBank/DDBJ databases">
        <title>Sequencing the genomes of 1000 actinobacteria strains.</title>
        <authorList>
            <person name="Klenk H.-P."/>
        </authorList>
    </citation>
    <scope>NUCLEOTIDE SEQUENCE [LARGE SCALE GENOMIC DNA]</scope>
    <source>
        <strain evidence="9 10">DSM 44749</strain>
    </source>
</reference>
<feature type="transmembrane region" description="Helical" evidence="8">
    <location>
        <begin position="55"/>
        <end position="73"/>
    </location>
</feature>
<keyword evidence="3 8" id="KW-0813">Transport</keyword>
<dbReference type="Pfam" id="PF03824">
    <property type="entry name" value="NicO"/>
    <property type="match status" value="1"/>
</dbReference>
<dbReference type="InterPro" id="IPR011541">
    <property type="entry name" value="Ni/Co_transpt_high_affinity"/>
</dbReference>
<evidence type="ECO:0000256" key="5">
    <source>
        <dbReference type="ARBA" id="ARBA00022692"/>
    </source>
</evidence>
<dbReference type="EMBL" id="JACCCZ010000002">
    <property type="protein sequence ID" value="NYG05478.1"/>
    <property type="molecule type" value="Genomic_DNA"/>
</dbReference>
<evidence type="ECO:0000256" key="4">
    <source>
        <dbReference type="ARBA" id="ARBA00022596"/>
    </source>
</evidence>
<dbReference type="AlphaFoldDB" id="A0A852W8R8"/>
<evidence type="ECO:0000313" key="9">
    <source>
        <dbReference type="EMBL" id="NYG05478.1"/>
    </source>
</evidence>
<evidence type="ECO:0000256" key="1">
    <source>
        <dbReference type="ARBA" id="ARBA00004127"/>
    </source>
</evidence>
<dbReference type="GO" id="GO:0015099">
    <property type="term" value="F:nickel cation transmembrane transporter activity"/>
    <property type="evidence" value="ECO:0007669"/>
    <property type="project" value="UniProtKB-UniRule"/>
</dbReference>
<feature type="transmembrane region" description="Helical" evidence="8">
    <location>
        <begin position="240"/>
        <end position="261"/>
    </location>
</feature>
<comment type="subcellular location">
    <subcellularLocation>
        <location evidence="8">Cell membrane</location>
        <topology evidence="8">Multi-pass membrane protein</topology>
    </subcellularLocation>
    <subcellularLocation>
        <location evidence="1">Endomembrane system</location>
        <topology evidence="1">Multi-pass membrane protein</topology>
    </subcellularLocation>
</comment>
<feature type="transmembrane region" description="Helical" evidence="8">
    <location>
        <begin position="141"/>
        <end position="166"/>
    </location>
</feature>
<gene>
    <name evidence="9" type="ORF">HDA37_005832</name>
</gene>
<keyword evidence="4" id="KW-0533">Nickel</keyword>
<evidence type="ECO:0000256" key="8">
    <source>
        <dbReference type="RuleBase" id="RU362101"/>
    </source>
</evidence>
<feature type="transmembrane region" description="Helical" evidence="8">
    <location>
        <begin position="212"/>
        <end position="234"/>
    </location>
</feature>
<keyword evidence="7 8" id="KW-0472">Membrane</keyword>
<comment type="caution">
    <text evidence="9">The sequence shown here is derived from an EMBL/GenBank/DDBJ whole genome shotgun (WGS) entry which is preliminary data.</text>
</comment>
<keyword evidence="10" id="KW-1185">Reference proteome</keyword>
<name>A0A852W8R8_PSEA5</name>
<feature type="transmembrane region" description="Helical" evidence="8">
    <location>
        <begin position="327"/>
        <end position="348"/>
    </location>
</feature>
<dbReference type="PANTHER" id="PTHR31611">
    <property type="entry name" value="HIGH-AFFINITY NICKEL TRANSPORT PROTEIN NIC1"/>
    <property type="match status" value="1"/>
</dbReference>
<dbReference type="InterPro" id="IPR004688">
    <property type="entry name" value="Ni/Co_transpt"/>
</dbReference>
<evidence type="ECO:0000256" key="3">
    <source>
        <dbReference type="ARBA" id="ARBA00022448"/>
    </source>
</evidence>
<dbReference type="Proteomes" id="UP000549695">
    <property type="component" value="Unassembled WGS sequence"/>
</dbReference>
<comment type="similarity">
    <text evidence="2 8">Belongs to the NiCoT transporter (TC 2.A.52) family.</text>
</comment>